<dbReference type="Gene3D" id="3.90.1570.10">
    <property type="entry name" value="tt1808, chain A"/>
    <property type="match status" value="1"/>
</dbReference>
<dbReference type="InterPro" id="IPR011335">
    <property type="entry name" value="Restrct_endonuc-II-like"/>
</dbReference>
<keyword evidence="2" id="KW-0540">Nuclease</keyword>
<dbReference type="GO" id="GO:0004519">
    <property type="term" value="F:endonuclease activity"/>
    <property type="evidence" value="ECO:0007669"/>
    <property type="project" value="UniProtKB-KW"/>
</dbReference>
<proteinExistence type="predicted"/>
<name>A0AA97AG14_9CYAN</name>
<dbReference type="RefSeq" id="WP_316434498.1">
    <property type="nucleotide sequence ID" value="NZ_CP053586.1"/>
</dbReference>
<evidence type="ECO:0000313" key="2">
    <source>
        <dbReference type="EMBL" id="WNZ22949.1"/>
    </source>
</evidence>
<dbReference type="PANTHER" id="PTHR35400:SF1">
    <property type="entry name" value="SLR1083 PROTEIN"/>
    <property type="match status" value="1"/>
</dbReference>
<feature type="domain" description="Putative restriction endonuclease" evidence="1">
    <location>
        <begin position="16"/>
        <end position="184"/>
    </location>
</feature>
<dbReference type="AlphaFoldDB" id="A0AA97AG14"/>
<protein>
    <submittedName>
        <fullName evidence="2">Uma2 family endonuclease</fullName>
    </submittedName>
</protein>
<gene>
    <name evidence="2" type="ORF">HJG54_08800</name>
</gene>
<evidence type="ECO:0000259" key="1">
    <source>
        <dbReference type="Pfam" id="PF05685"/>
    </source>
</evidence>
<keyword evidence="2" id="KW-0378">Hydrolase</keyword>
<dbReference type="PANTHER" id="PTHR35400">
    <property type="entry name" value="SLR1083 PROTEIN"/>
    <property type="match status" value="1"/>
</dbReference>
<dbReference type="EMBL" id="CP053586">
    <property type="protein sequence ID" value="WNZ22949.1"/>
    <property type="molecule type" value="Genomic_DNA"/>
</dbReference>
<sequence>MVAESLFDLPLKRWSVEEYHRLIAAGILTSDDHVELLDGQIVEMVPQDPPHASNTSSFGNEFVLLFAGKAWIRTQLPLTIAPDSEPEPDIAVVRIDPNRYRDRHPTPEDVFLPIEIADPTLNQDRNRKAKIYAQAGILEYWVVNLKQQQVIVYRHPQGDSYQSEQILEATEAIAPLAFPEVRIELQTILL</sequence>
<organism evidence="2">
    <name type="scientific">Leptolyngbya sp. NK1-12</name>
    <dbReference type="NCBI Taxonomy" id="2547451"/>
    <lineage>
        <taxon>Bacteria</taxon>
        <taxon>Bacillati</taxon>
        <taxon>Cyanobacteriota</taxon>
        <taxon>Cyanophyceae</taxon>
        <taxon>Leptolyngbyales</taxon>
        <taxon>Leptolyngbyaceae</taxon>
        <taxon>Leptolyngbya group</taxon>
        <taxon>Leptolyngbya</taxon>
    </lineage>
</organism>
<keyword evidence="2" id="KW-0255">Endonuclease</keyword>
<dbReference type="InterPro" id="IPR008538">
    <property type="entry name" value="Uma2"/>
</dbReference>
<dbReference type="Pfam" id="PF05685">
    <property type="entry name" value="Uma2"/>
    <property type="match status" value="1"/>
</dbReference>
<dbReference type="InterPro" id="IPR012296">
    <property type="entry name" value="Nuclease_put_TT1808"/>
</dbReference>
<dbReference type="SUPFAM" id="SSF52980">
    <property type="entry name" value="Restriction endonuclease-like"/>
    <property type="match status" value="1"/>
</dbReference>
<accession>A0AA97AG14</accession>
<dbReference type="CDD" id="cd06260">
    <property type="entry name" value="DUF820-like"/>
    <property type="match status" value="1"/>
</dbReference>
<reference evidence="2" key="1">
    <citation type="submission" date="2020-05" db="EMBL/GenBank/DDBJ databases">
        <authorList>
            <person name="Zhu T."/>
            <person name="Keshari N."/>
            <person name="Lu X."/>
        </authorList>
    </citation>
    <scope>NUCLEOTIDE SEQUENCE</scope>
    <source>
        <strain evidence="2">NK1-12</strain>
    </source>
</reference>